<gene>
    <name evidence="1" type="ordered locus">COPRO5265_0234</name>
</gene>
<proteinExistence type="predicted"/>
<keyword evidence="2" id="KW-1185">Reference proteome</keyword>
<dbReference type="Proteomes" id="UP000001732">
    <property type="component" value="Chromosome"/>
</dbReference>
<reference evidence="2" key="1">
    <citation type="submission" date="2008-08" db="EMBL/GenBank/DDBJ databases">
        <title>The complete genome sequence of Coprothermobacter proteolyticus strain ATCC 5245 / DSM 5265 / BT.</title>
        <authorList>
            <person name="Dodson R.J."/>
            <person name="Durkin A.S."/>
            <person name="Wu M."/>
            <person name="Eisen J."/>
            <person name="Sutton G."/>
        </authorList>
    </citation>
    <scope>NUCLEOTIDE SEQUENCE [LARGE SCALE GENOMIC DNA]</scope>
    <source>
        <strain evidence="2">ATCC 35245 / DSM 5265 / OCM 4 / BT</strain>
    </source>
</reference>
<evidence type="ECO:0000313" key="2">
    <source>
        <dbReference type="Proteomes" id="UP000001732"/>
    </source>
</evidence>
<organism evidence="1 2">
    <name type="scientific">Coprothermobacter proteolyticus (strain ATCC 35245 / DSM 5265 / OCM 4 / BT)</name>
    <dbReference type="NCBI Taxonomy" id="309798"/>
    <lineage>
        <taxon>Bacteria</taxon>
        <taxon>Pseudomonadati</taxon>
        <taxon>Coprothermobacterota</taxon>
        <taxon>Coprothermobacteria</taxon>
        <taxon>Coprothermobacterales</taxon>
        <taxon>Coprothermobacteraceae</taxon>
        <taxon>Coprothermobacter</taxon>
    </lineage>
</organism>
<accession>B5Y755</accession>
<evidence type="ECO:0000313" key="1">
    <source>
        <dbReference type="EMBL" id="ACI18048.1"/>
    </source>
</evidence>
<sequence length="30" mass="3454">MEKLIDHMLFLLMIRNPPPIPVPIIDVKGL</sequence>
<reference evidence="1 2" key="2">
    <citation type="journal article" date="2014" name="Genome Announc.">
        <title>Complete Genome Sequence of Coprothermobacter proteolyticus DSM 5265.</title>
        <authorList>
            <person name="Alexiev A."/>
            <person name="Coil D.A."/>
            <person name="Badger J.H."/>
            <person name="Enticknap J."/>
            <person name="Ward N."/>
            <person name="Robb F.T."/>
            <person name="Eisen J.A."/>
        </authorList>
    </citation>
    <scope>NUCLEOTIDE SEQUENCE [LARGE SCALE GENOMIC DNA]</scope>
    <source>
        <strain evidence="2">ATCC 35245 / DSM 5265 / OCM 4 / BT</strain>
    </source>
</reference>
<name>B5Y755_COPPD</name>
<protein>
    <submittedName>
        <fullName evidence="1">Uncharacterized protein</fullName>
    </submittedName>
</protein>
<dbReference type="AlphaFoldDB" id="B5Y755"/>
<dbReference type="EMBL" id="CP001145">
    <property type="protein sequence ID" value="ACI18048.1"/>
    <property type="molecule type" value="Genomic_DNA"/>
</dbReference>